<accession>A0A291AYV3</accession>
<evidence type="ECO:0000313" key="2">
    <source>
        <dbReference type="Proteomes" id="UP000222519"/>
    </source>
</evidence>
<dbReference type="EMBL" id="MF158043">
    <property type="protein sequence ID" value="ATE86153.1"/>
    <property type="molecule type" value="Genomic_DNA"/>
</dbReference>
<evidence type="ECO:0000313" key="1">
    <source>
        <dbReference type="EMBL" id="ATE86153.1"/>
    </source>
</evidence>
<proteinExistence type="predicted"/>
<protein>
    <submittedName>
        <fullName evidence="1">Uncharacterized protein</fullName>
    </submittedName>
</protein>
<gene>
    <name evidence="1" type="ORF">Sf16_gp13</name>
</gene>
<name>A0A291AYV3_9CAUD</name>
<reference evidence="1 2" key="1">
    <citation type="submission" date="2017-05" db="EMBL/GenBank/DDBJ databases">
        <title>The isolation and characterization of 16 novel Shigella-infecting phages from the environment.</title>
        <authorList>
            <person name="Doore S.M."/>
            <person name="Schrad J.R."/>
            <person name="Dover J.A."/>
            <person name="Parent K.N."/>
        </authorList>
    </citation>
    <scope>NUCLEOTIDE SEQUENCE [LARGE SCALE GENOMIC DNA]</scope>
</reference>
<dbReference type="Proteomes" id="UP000222519">
    <property type="component" value="Segment"/>
</dbReference>
<sequence length="147" mass="16840">MELKKYEVVELVNYATRERVAFGTVRNIEQGRYPFSVELTNDFIIGEGDKGMTFKCGEIITFDKNFLYRGITHTDHKSFDIQIAKVSDKELGKSCTYNILQEDFEKEIVKMSIEIDNALEPLLPYLKSGKLSTQTFLNIVNVKLSKG</sequence>
<organism evidence="1 2">
    <name type="scientific">Shigella phage Sf16</name>
    <dbReference type="NCBI Taxonomy" id="2024318"/>
    <lineage>
        <taxon>Viruses</taxon>
        <taxon>Duplodnaviria</taxon>
        <taxon>Heunggongvirae</taxon>
        <taxon>Uroviricota</taxon>
        <taxon>Caudoviricetes</taxon>
        <taxon>Andersonviridae</taxon>
        <taxon>Ounavirinae</taxon>
        <taxon>Mooglevirus</taxon>
        <taxon>Mooglevirus Sf14</taxon>
    </lineage>
</organism>